<dbReference type="RefSeq" id="WP_188498828.1">
    <property type="nucleotide sequence ID" value="NZ_BMFV01000037.1"/>
</dbReference>
<dbReference type="AlphaFoldDB" id="A0A8J3ENU2"/>
<dbReference type="GO" id="GO:0000166">
    <property type="term" value="F:nucleotide binding"/>
    <property type="evidence" value="ECO:0007669"/>
    <property type="project" value="InterPro"/>
</dbReference>
<evidence type="ECO:0000313" key="4">
    <source>
        <dbReference type="Proteomes" id="UP000656813"/>
    </source>
</evidence>
<evidence type="ECO:0000259" key="1">
    <source>
        <dbReference type="Pfam" id="PF01408"/>
    </source>
</evidence>
<feature type="domain" description="GFO/IDH/MocA-like oxidoreductase" evidence="2">
    <location>
        <begin position="145"/>
        <end position="247"/>
    </location>
</feature>
<evidence type="ECO:0000259" key="2">
    <source>
        <dbReference type="Pfam" id="PF22725"/>
    </source>
</evidence>
<name>A0A8J3ENU2_9BACL</name>
<accession>A0A8J3ENU2</accession>
<dbReference type="Pfam" id="PF22725">
    <property type="entry name" value="GFO_IDH_MocA_C3"/>
    <property type="match status" value="1"/>
</dbReference>
<sequence>MIEGKVKVGFVGVGGIGSVHLNNVLNNPEAEIVAICDINAAAAEAKATELGIPAFYTDVDALLENETLDALFVCVPPFAHGEIEERAAQRGVHLLVEKPVELDLKKAYSKAEVIESSGIINASGYCLRYIEVLDKARDYLKDKQIAMVRGQYLGGFVPTPWFREKDKSGGQLVEQATHVLDLMRYLAGEIVSVSADMSLQVLKDIENINIPDVSSVNCQFESGAVGHLDCTLTQPDFRTGVELLGRDFRVEVTFSTVTIIEKGKRIEFTATKDFYLAQDEAFISAVKTGDSSMVLASYREGLKTLAVSLAANQSVETGDAINLSDFNRAALSI</sequence>
<dbReference type="SUPFAM" id="SSF51735">
    <property type="entry name" value="NAD(P)-binding Rossmann-fold domains"/>
    <property type="match status" value="1"/>
</dbReference>
<keyword evidence="4" id="KW-1185">Reference proteome</keyword>
<dbReference type="Gene3D" id="3.40.50.720">
    <property type="entry name" value="NAD(P)-binding Rossmann-like Domain"/>
    <property type="match status" value="1"/>
</dbReference>
<dbReference type="PANTHER" id="PTHR43249">
    <property type="entry name" value="UDP-N-ACETYL-2-AMINO-2-DEOXY-D-GLUCURONATE OXIDASE"/>
    <property type="match status" value="1"/>
</dbReference>
<dbReference type="InterPro" id="IPR052515">
    <property type="entry name" value="Gfo/Idh/MocA_Oxidoreductase"/>
</dbReference>
<organism evidence="3 4">
    <name type="scientific">Pullulanibacillus pueri</name>
    <dbReference type="NCBI Taxonomy" id="1437324"/>
    <lineage>
        <taxon>Bacteria</taxon>
        <taxon>Bacillati</taxon>
        <taxon>Bacillota</taxon>
        <taxon>Bacilli</taxon>
        <taxon>Bacillales</taxon>
        <taxon>Sporolactobacillaceae</taxon>
        <taxon>Pullulanibacillus</taxon>
    </lineage>
</organism>
<gene>
    <name evidence="3" type="ORF">GCM10007096_36600</name>
</gene>
<dbReference type="InterPro" id="IPR000683">
    <property type="entry name" value="Gfo/Idh/MocA-like_OxRdtase_N"/>
</dbReference>
<dbReference type="Gene3D" id="3.30.360.10">
    <property type="entry name" value="Dihydrodipicolinate Reductase, domain 2"/>
    <property type="match status" value="1"/>
</dbReference>
<reference evidence="3" key="1">
    <citation type="journal article" date="2014" name="Int. J. Syst. Evol. Microbiol.">
        <title>Complete genome sequence of Corynebacterium casei LMG S-19264T (=DSM 44701T), isolated from a smear-ripened cheese.</title>
        <authorList>
            <consortium name="US DOE Joint Genome Institute (JGI-PGF)"/>
            <person name="Walter F."/>
            <person name="Albersmeier A."/>
            <person name="Kalinowski J."/>
            <person name="Ruckert C."/>
        </authorList>
    </citation>
    <scope>NUCLEOTIDE SEQUENCE</scope>
    <source>
        <strain evidence="3">CGMCC 1.12777</strain>
    </source>
</reference>
<protein>
    <recommendedName>
        <fullName evidence="5">Gfo/Idh/MocA family oxidoreductase</fullName>
    </recommendedName>
</protein>
<dbReference type="SUPFAM" id="SSF55347">
    <property type="entry name" value="Glyceraldehyde-3-phosphate dehydrogenase-like, C-terminal domain"/>
    <property type="match status" value="1"/>
</dbReference>
<comment type="caution">
    <text evidence="3">The sequence shown here is derived from an EMBL/GenBank/DDBJ whole genome shotgun (WGS) entry which is preliminary data.</text>
</comment>
<evidence type="ECO:0008006" key="5">
    <source>
        <dbReference type="Google" id="ProtNLM"/>
    </source>
</evidence>
<evidence type="ECO:0000313" key="3">
    <source>
        <dbReference type="EMBL" id="GGH87180.1"/>
    </source>
</evidence>
<dbReference type="Proteomes" id="UP000656813">
    <property type="component" value="Unassembled WGS sequence"/>
</dbReference>
<dbReference type="EMBL" id="BMFV01000037">
    <property type="protein sequence ID" value="GGH87180.1"/>
    <property type="molecule type" value="Genomic_DNA"/>
</dbReference>
<dbReference type="PANTHER" id="PTHR43249:SF1">
    <property type="entry name" value="D-GLUCOSIDE 3-DEHYDROGENASE"/>
    <property type="match status" value="1"/>
</dbReference>
<dbReference type="Pfam" id="PF01408">
    <property type="entry name" value="GFO_IDH_MocA"/>
    <property type="match status" value="1"/>
</dbReference>
<feature type="domain" description="Gfo/Idh/MocA-like oxidoreductase N-terminal" evidence="1">
    <location>
        <begin position="6"/>
        <end position="118"/>
    </location>
</feature>
<reference evidence="3" key="2">
    <citation type="submission" date="2020-09" db="EMBL/GenBank/DDBJ databases">
        <authorList>
            <person name="Sun Q."/>
            <person name="Zhou Y."/>
        </authorList>
    </citation>
    <scope>NUCLEOTIDE SEQUENCE</scope>
    <source>
        <strain evidence="3">CGMCC 1.12777</strain>
    </source>
</reference>
<dbReference type="InterPro" id="IPR055170">
    <property type="entry name" value="GFO_IDH_MocA-like_dom"/>
</dbReference>
<dbReference type="InterPro" id="IPR036291">
    <property type="entry name" value="NAD(P)-bd_dom_sf"/>
</dbReference>
<proteinExistence type="predicted"/>